<evidence type="ECO:0000313" key="2">
    <source>
        <dbReference type="Proteomes" id="UP000694888"/>
    </source>
</evidence>
<dbReference type="RefSeq" id="XP_035826899.1">
    <property type="nucleotide sequence ID" value="XM_035971006.1"/>
</dbReference>
<protein>
    <submittedName>
        <fullName evidence="3">Uncharacterized protein LOC118478066</fullName>
    </submittedName>
</protein>
<proteinExistence type="predicted"/>
<reference evidence="3" key="1">
    <citation type="submission" date="2025-08" db="UniProtKB">
        <authorList>
            <consortium name="RefSeq"/>
        </authorList>
    </citation>
    <scope>IDENTIFICATION</scope>
</reference>
<accession>A0ABM1VWV7</accession>
<organism evidence="2 3">
    <name type="scientific">Aplysia californica</name>
    <name type="common">California sea hare</name>
    <dbReference type="NCBI Taxonomy" id="6500"/>
    <lineage>
        <taxon>Eukaryota</taxon>
        <taxon>Metazoa</taxon>
        <taxon>Spiralia</taxon>
        <taxon>Lophotrochozoa</taxon>
        <taxon>Mollusca</taxon>
        <taxon>Gastropoda</taxon>
        <taxon>Heterobranchia</taxon>
        <taxon>Euthyneura</taxon>
        <taxon>Tectipleura</taxon>
        <taxon>Aplysiida</taxon>
        <taxon>Aplysioidea</taxon>
        <taxon>Aplysiidae</taxon>
        <taxon>Aplysia</taxon>
    </lineage>
</organism>
<sequence length="404" mass="44701">MVFNVSAESGLPSLLDPATATKPAKVTIAEANNNFVNDIHAAVDSAIERDAIKEPREIQIYAESLTTTTSSPDILSGGSLSNSSDSASKLSNILREMAASGKTVVQREVFVSKAAIESMLNNIVEGTAINVAALEPDPDQLGTQTGFSNNEIEFMTDLLAKRRRYQVHTKLDMASDITSNCRETWDSLQGLNRDFLGYNGTIQVKTTAYHMELQRTTRQDILTGGARDRQNSVFAVSDVAADDVADIHTQSTVTKNIFINGQHSKHITTDVVIASVADKAGTKLPMTSPRIFHQVADDCATESSRLSFVTPEFVAEDAAKLFYHSFDYIDPNGQVCVKVRPTDHSVFYRLYLQVGNFPTDINYQYRYVVLTSSTNIRRKEEEEEEEEREEVEKEDEGDGFAVFL</sequence>
<name>A0ABM1VWV7_APLCA</name>
<dbReference type="GeneID" id="118478066"/>
<dbReference type="Proteomes" id="UP000694888">
    <property type="component" value="Unplaced"/>
</dbReference>
<feature type="region of interest" description="Disordered" evidence="1">
    <location>
        <begin position="379"/>
        <end position="404"/>
    </location>
</feature>
<gene>
    <name evidence="3" type="primary">LOC118478066</name>
</gene>
<evidence type="ECO:0000313" key="3">
    <source>
        <dbReference type="RefSeq" id="XP_035826899.1"/>
    </source>
</evidence>
<evidence type="ECO:0000256" key="1">
    <source>
        <dbReference type="SAM" id="MobiDB-lite"/>
    </source>
</evidence>
<feature type="compositionally biased region" description="Acidic residues" evidence="1">
    <location>
        <begin position="381"/>
        <end position="398"/>
    </location>
</feature>
<keyword evidence="2" id="KW-1185">Reference proteome</keyword>